<protein>
    <submittedName>
        <fullName evidence="1">Uncharacterized protein</fullName>
    </submittedName>
</protein>
<keyword evidence="2" id="KW-1185">Reference proteome</keyword>
<organism evidence="1 2">
    <name type="scientific">Prosthecobacter vanneervenii</name>
    <dbReference type="NCBI Taxonomy" id="48466"/>
    <lineage>
        <taxon>Bacteria</taxon>
        <taxon>Pseudomonadati</taxon>
        <taxon>Verrucomicrobiota</taxon>
        <taxon>Verrucomicrobiia</taxon>
        <taxon>Verrucomicrobiales</taxon>
        <taxon>Verrucomicrobiaceae</taxon>
        <taxon>Prosthecobacter</taxon>
    </lineage>
</organism>
<dbReference type="Proteomes" id="UP000590740">
    <property type="component" value="Unassembled WGS sequence"/>
</dbReference>
<dbReference type="RefSeq" id="WP_184341294.1">
    <property type="nucleotide sequence ID" value="NZ_JACHIG010000008.1"/>
</dbReference>
<sequence length="287" mass="31291">MTLETAILDALARSELPLKAAEIAKLIKPTLGKAASPKAVAAALDALASTGPLTRILAGTAAKPQPFFTPQSPEAATAAYLKSWVQASAKEQSAAKLQTKLPLTLRPFFETALAQLVSSGEAFLQSGAKRLVYAHRPRPTQALTTAQRTALQKILLIVNGARSQPASLEELLAWLDQEPSSPPAPPSTSVIAPSEVELQAWYELDRIRSSTMMIPIPSTFARYQTWAAERGGMPDIQLFRRFIEKLYNDGRLLLEPCERPQDLPEHERALLVPMSLGPPGYSWCWLS</sequence>
<dbReference type="EMBL" id="JACHIG010000008">
    <property type="protein sequence ID" value="MBB5033960.1"/>
    <property type="molecule type" value="Genomic_DNA"/>
</dbReference>
<gene>
    <name evidence="1" type="ORF">HNQ65_003551</name>
</gene>
<proteinExistence type="predicted"/>
<accession>A0A7W7YDP3</accession>
<dbReference type="AlphaFoldDB" id="A0A7W7YDP3"/>
<evidence type="ECO:0000313" key="2">
    <source>
        <dbReference type="Proteomes" id="UP000590740"/>
    </source>
</evidence>
<comment type="caution">
    <text evidence="1">The sequence shown here is derived from an EMBL/GenBank/DDBJ whole genome shotgun (WGS) entry which is preliminary data.</text>
</comment>
<name>A0A7W7YDP3_9BACT</name>
<reference evidence="1 2" key="1">
    <citation type="submission" date="2020-08" db="EMBL/GenBank/DDBJ databases">
        <title>Genomic Encyclopedia of Type Strains, Phase IV (KMG-IV): sequencing the most valuable type-strain genomes for metagenomic binning, comparative biology and taxonomic classification.</title>
        <authorList>
            <person name="Goeker M."/>
        </authorList>
    </citation>
    <scope>NUCLEOTIDE SEQUENCE [LARGE SCALE GENOMIC DNA]</scope>
    <source>
        <strain evidence="1 2">DSM 12252</strain>
    </source>
</reference>
<evidence type="ECO:0000313" key="1">
    <source>
        <dbReference type="EMBL" id="MBB5033960.1"/>
    </source>
</evidence>